<keyword evidence="3" id="KW-1185">Reference proteome</keyword>
<dbReference type="Proteomes" id="UP001057375">
    <property type="component" value="Unassembled WGS sequence"/>
</dbReference>
<dbReference type="Gene3D" id="3.30.1200.10">
    <property type="entry name" value="YggU-like"/>
    <property type="match status" value="1"/>
</dbReference>
<gene>
    <name evidence="2" type="ORF">ADUPG1_006840</name>
</gene>
<comment type="similarity">
    <text evidence="1">Belongs to the UPF0235 family.</text>
</comment>
<dbReference type="SMART" id="SM01152">
    <property type="entry name" value="DUF167"/>
    <property type="match status" value="1"/>
</dbReference>
<sequence>MGKHRKTKEKTSTVSKLPDKPLDFSIVSVHVKPNAKFDKLISVGVADQAYDIECSISISSPALDGKANSALVDFFATLVGLKARDITIIKGHTSRNKIIRVEKRCIDVISLLKANCES</sequence>
<evidence type="ECO:0000313" key="2">
    <source>
        <dbReference type="EMBL" id="GKT32766.1"/>
    </source>
</evidence>
<dbReference type="SUPFAM" id="SSF69786">
    <property type="entry name" value="YggU-like"/>
    <property type="match status" value="1"/>
</dbReference>
<proteinExistence type="inferred from homology"/>
<dbReference type="InterPro" id="IPR036591">
    <property type="entry name" value="YggU-like_sf"/>
</dbReference>
<protein>
    <submittedName>
        <fullName evidence="2">Uncharacterized protein</fullName>
    </submittedName>
</protein>
<dbReference type="EMBL" id="BQXS01010048">
    <property type="protein sequence ID" value="GKT32766.1"/>
    <property type="molecule type" value="Genomic_DNA"/>
</dbReference>
<reference evidence="2" key="1">
    <citation type="submission" date="2022-03" db="EMBL/GenBank/DDBJ databases">
        <title>Draft genome sequence of Aduncisulcus paluster, a free-living microaerophilic Fornicata.</title>
        <authorList>
            <person name="Yuyama I."/>
            <person name="Kume K."/>
            <person name="Tamura T."/>
            <person name="Inagaki Y."/>
            <person name="Hashimoto T."/>
        </authorList>
    </citation>
    <scope>NUCLEOTIDE SEQUENCE</scope>
    <source>
        <strain evidence="2">NY0171</strain>
    </source>
</reference>
<dbReference type="Pfam" id="PF02594">
    <property type="entry name" value="DUF167"/>
    <property type="match status" value="1"/>
</dbReference>
<accession>A0ABQ5KLF3</accession>
<evidence type="ECO:0000313" key="3">
    <source>
        <dbReference type="Proteomes" id="UP001057375"/>
    </source>
</evidence>
<dbReference type="HAMAP" id="MF_00634">
    <property type="entry name" value="UPF0235"/>
    <property type="match status" value="1"/>
</dbReference>
<dbReference type="PANTHER" id="PTHR47817">
    <property type="entry name" value="OS04G0686300 PROTEIN"/>
    <property type="match status" value="1"/>
</dbReference>
<evidence type="ECO:0000256" key="1">
    <source>
        <dbReference type="ARBA" id="ARBA00010364"/>
    </source>
</evidence>
<dbReference type="PANTHER" id="PTHR47817:SF2">
    <property type="entry name" value="OS04G0686300 PROTEIN"/>
    <property type="match status" value="1"/>
</dbReference>
<comment type="caution">
    <text evidence="2">The sequence shown here is derived from an EMBL/GenBank/DDBJ whole genome shotgun (WGS) entry which is preliminary data.</text>
</comment>
<name>A0ABQ5KLF3_9EUKA</name>
<organism evidence="2 3">
    <name type="scientific">Aduncisulcus paluster</name>
    <dbReference type="NCBI Taxonomy" id="2918883"/>
    <lineage>
        <taxon>Eukaryota</taxon>
        <taxon>Metamonada</taxon>
        <taxon>Carpediemonas-like organisms</taxon>
        <taxon>Aduncisulcus</taxon>
    </lineage>
</organism>
<dbReference type="NCBIfam" id="TIGR00251">
    <property type="entry name" value="DUF167 family protein"/>
    <property type="match status" value="1"/>
</dbReference>
<dbReference type="InterPro" id="IPR003746">
    <property type="entry name" value="DUF167"/>
</dbReference>